<reference evidence="2 3" key="1">
    <citation type="journal article" date="2012" name="J. Bacteriol.">
        <title>Draft Genome Sequence of the Extremely Halophilic Archaeon Halogranum salarium B-1T.</title>
        <authorList>
            <person name="Kim K.K."/>
            <person name="Lee K.C."/>
            <person name="Lee J.S."/>
        </authorList>
    </citation>
    <scope>NUCLEOTIDE SEQUENCE [LARGE SCALE GENOMIC DNA]</scope>
    <source>
        <strain evidence="2 3">B-1</strain>
    </source>
</reference>
<accession>J2ZIA4</accession>
<gene>
    <name evidence="2" type="ORF">HSB1_10480</name>
</gene>
<protein>
    <submittedName>
        <fullName evidence="2">Uncharacterized protein</fullName>
    </submittedName>
</protein>
<keyword evidence="1" id="KW-1133">Transmembrane helix</keyword>
<dbReference type="Proteomes" id="UP000007813">
    <property type="component" value="Unassembled WGS sequence"/>
</dbReference>
<evidence type="ECO:0000313" key="2">
    <source>
        <dbReference type="EMBL" id="EJN60445.1"/>
    </source>
</evidence>
<evidence type="ECO:0000313" key="3">
    <source>
        <dbReference type="Proteomes" id="UP000007813"/>
    </source>
</evidence>
<keyword evidence="1" id="KW-0812">Transmembrane</keyword>
<name>J2ZIA4_9EURY</name>
<proteinExistence type="predicted"/>
<dbReference type="EMBL" id="ALJD01000003">
    <property type="protein sequence ID" value="EJN60445.1"/>
    <property type="molecule type" value="Genomic_DNA"/>
</dbReference>
<sequence length="64" mass="6873">MWHGRNAGLRPISPFGTEWTGNHTYRRVFVSAVPSAGMSDKDLLGIVLAGVAMLMFATGLILAI</sequence>
<dbReference type="AlphaFoldDB" id="J2ZIA4"/>
<keyword evidence="1" id="KW-0472">Membrane</keyword>
<evidence type="ECO:0000256" key="1">
    <source>
        <dbReference type="SAM" id="Phobius"/>
    </source>
</evidence>
<comment type="caution">
    <text evidence="2">The sequence shown here is derived from an EMBL/GenBank/DDBJ whole genome shotgun (WGS) entry which is preliminary data.</text>
</comment>
<organism evidence="2 3">
    <name type="scientific">Halogranum salarium B-1</name>
    <dbReference type="NCBI Taxonomy" id="1210908"/>
    <lineage>
        <taxon>Archaea</taxon>
        <taxon>Methanobacteriati</taxon>
        <taxon>Methanobacteriota</taxon>
        <taxon>Stenosarchaea group</taxon>
        <taxon>Halobacteria</taxon>
        <taxon>Halobacteriales</taxon>
        <taxon>Haloferacaceae</taxon>
    </lineage>
</organism>
<feature type="transmembrane region" description="Helical" evidence="1">
    <location>
        <begin position="43"/>
        <end position="63"/>
    </location>
</feature>